<evidence type="ECO:0000313" key="3">
    <source>
        <dbReference type="Proteomes" id="UP000694924"/>
    </source>
</evidence>
<proteinExistence type="predicted"/>
<feature type="compositionally biased region" description="Basic and acidic residues" evidence="2">
    <location>
        <begin position="677"/>
        <end position="688"/>
    </location>
</feature>
<keyword evidence="3" id="KW-1185">Reference proteome</keyword>
<evidence type="ECO:0000313" key="4">
    <source>
        <dbReference type="RefSeq" id="XP_015171627.1"/>
    </source>
</evidence>
<keyword evidence="1" id="KW-0175">Coiled coil</keyword>
<evidence type="ECO:0000256" key="2">
    <source>
        <dbReference type="SAM" id="MobiDB-lite"/>
    </source>
</evidence>
<dbReference type="GeneID" id="107063950"/>
<sequence length="908" mass="104105">MEVSETRNLVRDLDLTLQPRIAPRYKTWLPLATQQLRLRSLIQIIGYKLRTNVNSEISWFYYTLHRTTMSSPIYTSELIDNANPRWSSLEVPTLHATGYSSASEIILRLWKRTAMGSNTSDIIVFTWGISFTGLAYIGPKLPNNMEKILKENSIIFYFNGGFFTPAYCFITTPELKRYLRISVNTSEVKDSYTVNKLTSLRSKMQALKQQTNSVEALRKRIASGDNFQTPKYPQSSLNRLFQPRTVNREKKAEILKIRKELEMAKFRTKLLEQERARKMGELRVLNQLHATITEENQDHGSDLMERYRELNKDIERLHEWRQSHIDTRETYIQMSNQLAHRRRQLISELSLIYPIKQDSNGKFTIHDIHLPDSEDLELANDTQVAVALGFVTHTTQMIANFLNIPTRYPIIHYGSRSKIIDHIIENLPDNDRQFPLFAKGKDRLQFHYAVYLLNKNIAQLRWYCGLPTTDLRATLSNLSTLLKMKPNQSHLDNSKRTFSTSSLDTEVGNGKQNVPLTPPIQKIIFEKCHRSSRSMGQLKSIKSSLGSSLDQGLDKPVQPLVLGSQSKRICKSEESAIDDRTLMLARNRSSTSSNETLNCTVLNNTITTNVSDDFLQNNDCVTIDSNIEITIPTSVSKSVNVTDSLEGSVSIRDRSSNSISSCEMALSGSQNDGDESPNEKSTIKREETEQNISSTNHDNVKNIEDNMEDKMKNGEHTNTSHLDNSTSEDYFMHYNVKNDYNFDVLEQTGPFTINSSKERNAKSCLSLDDIIRCTYDETEKNERTNSISSYTEKCHITNKKVLGKQFSSQLRPNEEVGQQSEHWSEENEEDILIKHNAMLNKDSLMATQKSDNTVTDYNCMVEEKMNQCEFQASSDYIDIIRRSSENVYARTEALANKKTSFKVMKPRL</sequence>
<protein>
    <submittedName>
        <fullName evidence="4">UV radiation resistance associated protein isoform X1</fullName>
    </submittedName>
</protein>
<dbReference type="PANTHER" id="PTHR15157:SF5">
    <property type="entry name" value="UV RADIATION RESISTANCE-ASSOCIATED GENE PROTEIN"/>
    <property type="match status" value="1"/>
</dbReference>
<dbReference type="RefSeq" id="XP_015171627.1">
    <property type="nucleotide sequence ID" value="XM_015316141.1"/>
</dbReference>
<dbReference type="InterPro" id="IPR018791">
    <property type="entry name" value="UV_resistance/autophagy_Atg14"/>
</dbReference>
<feature type="region of interest" description="Disordered" evidence="2">
    <location>
        <begin position="640"/>
        <end position="702"/>
    </location>
</feature>
<organism evidence="3 4">
    <name type="scientific">Polistes dominula</name>
    <name type="common">European paper wasp</name>
    <name type="synonym">Vespa dominula</name>
    <dbReference type="NCBI Taxonomy" id="743375"/>
    <lineage>
        <taxon>Eukaryota</taxon>
        <taxon>Metazoa</taxon>
        <taxon>Ecdysozoa</taxon>
        <taxon>Arthropoda</taxon>
        <taxon>Hexapoda</taxon>
        <taxon>Insecta</taxon>
        <taxon>Pterygota</taxon>
        <taxon>Neoptera</taxon>
        <taxon>Endopterygota</taxon>
        <taxon>Hymenoptera</taxon>
        <taxon>Apocrita</taxon>
        <taxon>Aculeata</taxon>
        <taxon>Vespoidea</taxon>
        <taxon>Vespidae</taxon>
        <taxon>Polistinae</taxon>
        <taxon>Polistini</taxon>
        <taxon>Polistes</taxon>
    </lineage>
</organism>
<name>A0ABM1HUJ0_POLDO</name>
<gene>
    <name evidence="4" type="primary">LOC107063950</name>
</gene>
<accession>A0ABM1HUJ0</accession>
<dbReference type="Proteomes" id="UP000694924">
    <property type="component" value="Unplaced"/>
</dbReference>
<dbReference type="PANTHER" id="PTHR15157">
    <property type="entry name" value="UV RADIATION RESISTANCE-ASSOCIATED GENE PROTEIN"/>
    <property type="match status" value="1"/>
</dbReference>
<dbReference type="Pfam" id="PF10186">
    <property type="entry name" value="ATG14"/>
    <property type="match status" value="1"/>
</dbReference>
<reference evidence="4" key="1">
    <citation type="submission" date="2025-08" db="UniProtKB">
        <authorList>
            <consortium name="RefSeq"/>
        </authorList>
    </citation>
    <scope>IDENTIFICATION</scope>
    <source>
        <tissue evidence="4">Whole body</tissue>
    </source>
</reference>
<evidence type="ECO:0000256" key="1">
    <source>
        <dbReference type="ARBA" id="ARBA00023054"/>
    </source>
</evidence>